<keyword evidence="2" id="KW-0269">Exonuclease</keyword>
<feature type="region of interest" description="Disordered" evidence="1">
    <location>
        <begin position="61"/>
        <end position="115"/>
    </location>
</feature>
<protein>
    <submittedName>
        <fullName evidence="2">Exonuclease SbcC</fullName>
    </submittedName>
</protein>
<sequence length="115" mass="11621">MPRRFPAPPGDCPLRCRGAFPPVGTGRAVPRAPYGLPSLADVSASGRRRLPARVSVLRGAGNCAPNHPRTERCKLTASGTHPGGAGGTPGRSSGGGTARRAPAGPQALAPRQGAR</sequence>
<gene>
    <name evidence="2" type="ORF">SBRY_20881</name>
</gene>
<proteinExistence type="predicted"/>
<evidence type="ECO:0000313" key="2">
    <source>
        <dbReference type="EMBL" id="CAG7632498.1"/>
    </source>
</evidence>
<accession>A0A9W4GZE6</accession>
<dbReference type="Proteomes" id="UP001153328">
    <property type="component" value="Unassembled WGS sequence"/>
</dbReference>
<keyword evidence="3" id="KW-1185">Reference proteome</keyword>
<name>A0A9W4GZE6_9ACTN</name>
<evidence type="ECO:0000256" key="1">
    <source>
        <dbReference type="SAM" id="MobiDB-lite"/>
    </source>
</evidence>
<dbReference type="GO" id="GO:0004527">
    <property type="term" value="F:exonuclease activity"/>
    <property type="evidence" value="ECO:0007669"/>
    <property type="project" value="UniProtKB-KW"/>
</dbReference>
<keyword evidence="2" id="KW-0378">Hydrolase</keyword>
<comment type="caution">
    <text evidence="2">The sequence shown here is derived from an EMBL/GenBank/DDBJ whole genome shotgun (WGS) entry which is preliminary data.</text>
</comment>
<evidence type="ECO:0000313" key="3">
    <source>
        <dbReference type="Proteomes" id="UP001153328"/>
    </source>
</evidence>
<dbReference type="EMBL" id="CAJVAX010000012">
    <property type="protein sequence ID" value="CAG7632498.1"/>
    <property type="molecule type" value="Genomic_DNA"/>
</dbReference>
<organism evidence="2 3">
    <name type="scientific">Actinacidiphila bryophytorum</name>
    <dbReference type="NCBI Taxonomy" id="1436133"/>
    <lineage>
        <taxon>Bacteria</taxon>
        <taxon>Bacillati</taxon>
        <taxon>Actinomycetota</taxon>
        <taxon>Actinomycetes</taxon>
        <taxon>Kitasatosporales</taxon>
        <taxon>Streptomycetaceae</taxon>
        <taxon>Actinacidiphila</taxon>
    </lineage>
</organism>
<reference evidence="2" key="1">
    <citation type="submission" date="2021-06" db="EMBL/GenBank/DDBJ databases">
        <authorList>
            <person name="Arsene-Ploetze F."/>
        </authorList>
    </citation>
    <scope>NUCLEOTIDE SEQUENCE</scope>
    <source>
        <strain evidence="2">SBRY1</strain>
    </source>
</reference>
<keyword evidence="2" id="KW-0540">Nuclease</keyword>
<dbReference type="AlphaFoldDB" id="A0A9W4GZE6"/>
<feature type="compositionally biased region" description="Gly residues" evidence="1">
    <location>
        <begin position="81"/>
        <end position="97"/>
    </location>
</feature>